<dbReference type="FunFam" id="3.40.50.300:FF:000042">
    <property type="entry name" value="Maltose/maltodextrin ABC transporter, ATP-binding protein"/>
    <property type="match status" value="1"/>
</dbReference>
<accession>A0A6J4U8V4</accession>
<proteinExistence type="predicted"/>
<dbReference type="GO" id="GO:0140359">
    <property type="term" value="F:ABC-type transporter activity"/>
    <property type="evidence" value="ECO:0007669"/>
    <property type="project" value="InterPro"/>
</dbReference>
<dbReference type="GO" id="GO:0055052">
    <property type="term" value="C:ATP-binding cassette (ABC) transporter complex, substrate-binding subunit-containing"/>
    <property type="evidence" value="ECO:0007669"/>
    <property type="project" value="TreeGrafter"/>
</dbReference>
<dbReference type="SUPFAM" id="SSF50331">
    <property type="entry name" value="MOP-like"/>
    <property type="match status" value="1"/>
</dbReference>
<dbReference type="GO" id="GO:0005524">
    <property type="term" value="F:ATP binding"/>
    <property type="evidence" value="ECO:0007669"/>
    <property type="project" value="UniProtKB-KW"/>
</dbReference>
<keyword evidence="2" id="KW-1003">Cell membrane</keyword>
<dbReference type="EMBL" id="CADCWJ010000032">
    <property type="protein sequence ID" value="CAA9541326.1"/>
    <property type="molecule type" value="Genomic_DNA"/>
</dbReference>
<dbReference type="InterPro" id="IPR017871">
    <property type="entry name" value="ABC_transporter-like_CS"/>
</dbReference>
<organism evidence="8">
    <name type="scientific">uncultured Thermomicrobiales bacterium</name>
    <dbReference type="NCBI Taxonomy" id="1645740"/>
    <lineage>
        <taxon>Bacteria</taxon>
        <taxon>Pseudomonadati</taxon>
        <taxon>Thermomicrobiota</taxon>
        <taxon>Thermomicrobia</taxon>
        <taxon>Thermomicrobiales</taxon>
        <taxon>environmental samples</taxon>
    </lineage>
</organism>
<dbReference type="PANTHER" id="PTHR43875">
    <property type="entry name" value="MALTODEXTRIN IMPORT ATP-BINDING PROTEIN MSMX"/>
    <property type="match status" value="1"/>
</dbReference>
<reference evidence="8" key="1">
    <citation type="submission" date="2020-02" db="EMBL/GenBank/DDBJ databases">
        <authorList>
            <person name="Meier V. D."/>
        </authorList>
    </citation>
    <scope>NUCLEOTIDE SEQUENCE</scope>
    <source>
        <strain evidence="8">AVDCRST_MAG87</strain>
    </source>
</reference>
<dbReference type="InterPro" id="IPR015855">
    <property type="entry name" value="ABC_transpr_MalK-like"/>
</dbReference>
<keyword evidence="3" id="KW-0547">Nucleotide-binding</keyword>
<evidence type="ECO:0000256" key="4">
    <source>
        <dbReference type="ARBA" id="ARBA00022840"/>
    </source>
</evidence>
<dbReference type="CDD" id="cd03301">
    <property type="entry name" value="ABC_MalK_N"/>
    <property type="match status" value="1"/>
</dbReference>
<dbReference type="GO" id="GO:0016887">
    <property type="term" value="F:ATP hydrolysis activity"/>
    <property type="evidence" value="ECO:0007669"/>
    <property type="project" value="InterPro"/>
</dbReference>
<evidence type="ECO:0000256" key="2">
    <source>
        <dbReference type="ARBA" id="ARBA00022475"/>
    </source>
</evidence>
<dbReference type="PANTHER" id="PTHR43875:SF15">
    <property type="entry name" value="TREHALOSE IMPORT ATP-BINDING PROTEIN SUGC"/>
    <property type="match status" value="1"/>
</dbReference>
<keyword evidence="4 8" id="KW-0067">ATP-binding</keyword>
<gene>
    <name evidence="8" type="ORF">AVDCRST_MAG87-113</name>
</gene>
<evidence type="ECO:0000256" key="6">
    <source>
        <dbReference type="ARBA" id="ARBA00023136"/>
    </source>
</evidence>
<dbReference type="Gene3D" id="3.40.50.300">
    <property type="entry name" value="P-loop containing nucleotide triphosphate hydrolases"/>
    <property type="match status" value="1"/>
</dbReference>
<evidence type="ECO:0000256" key="1">
    <source>
        <dbReference type="ARBA" id="ARBA00022448"/>
    </source>
</evidence>
<dbReference type="InterPro" id="IPR027417">
    <property type="entry name" value="P-loop_NTPase"/>
</dbReference>
<dbReference type="Gene3D" id="2.40.50.140">
    <property type="entry name" value="Nucleic acid-binding proteins"/>
    <property type="match status" value="1"/>
</dbReference>
<dbReference type="PROSITE" id="PS00211">
    <property type="entry name" value="ABC_TRANSPORTER_1"/>
    <property type="match status" value="1"/>
</dbReference>
<dbReference type="AlphaFoldDB" id="A0A6J4U8V4"/>
<dbReference type="InterPro" id="IPR008995">
    <property type="entry name" value="Mo/tungstate-bd_C_term_dom"/>
</dbReference>
<dbReference type="SUPFAM" id="SSF52540">
    <property type="entry name" value="P-loop containing nucleoside triphosphate hydrolases"/>
    <property type="match status" value="1"/>
</dbReference>
<feature type="domain" description="ABC transporter" evidence="7">
    <location>
        <begin position="4"/>
        <end position="235"/>
    </location>
</feature>
<dbReference type="SMART" id="SM00382">
    <property type="entry name" value="AAA"/>
    <property type="match status" value="1"/>
</dbReference>
<dbReference type="Gene3D" id="2.40.50.100">
    <property type="match status" value="1"/>
</dbReference>
<evidence type="ECO:0000313" key="8">
    <source>
        <dbReference type="EMBL" id="CAA9541326.1"/>
    </source>
</evidence>
<dbReference type="Pfam" id="PF00005">
    <property type="entry name" value="ABC_tran"/>
    <property type="match status" value="1"/>
</dbReference>
<dbReference type="InterPro" id="IPR047641">
    <property type="entry name" value="ABC_transpr_MalK/UgpC-like"/>
</dbReference>
<keyword evidence="6" id="KW-0472">Membrane</keyword>
<evidence type="ECO:0000256" key="3">
    <source>
        <dbReference type="ARBA" id="ARBA00022741"/>
    </source>
</evidence>
<keyword evidence="5" id="KW-1278">Translocase</keyword>
<sequence length="344" mass="37798">MAIVETRKLTKDFGDGVRAVNEIDVRTTDGEFLVLLGPSGCGKTTLLRMLGGLDKQTSGDILIGERIVNHLPPRARQIAMVFQSYALYPHMSVRNNIAFPLKAAKLDKAEQSKRIAWASGILGIDGLLDRKPRQLSGGQRQRVALARALVREPNVFLLDEPLSNLDAQRRSSARDELQQFQREIGTTTIYVTHDQVEAMGMGHRIAVIDAGRIRQIGTPREIYEEPADTFVATFLGSPPMNLIPSGNELVGFRPENFVPVQHGNAVDAASAVTFTLESIREEYLGSEKLVYGEVGGVKAVARMAANEPLPAAEHSTVTFGVRRSDLRIFDRESGLRREPTASTL</sequence>
<dbReference type="InterPro" id="IPR003439">
    <property type="entry name" value="ABC_transporter-like_ATP-bd"/>
</dbReference>
<name>A0A6J4U8V4_9BACT</name>
<evidence type="ECO:0000259" key="7">
    <source>
        <dbReference type="PROSITE" id="PS50893"/>
    </source>
</evidence>
<protein>
    <submittedName>
        <fullName evidence="8">Various polyols ABC transporter, ATP-binding protein</fullName>
    </submittedName>
</protein>
<dbReference type="InterPro" id="IPR012340">
    <property type="entry name" value="NA-bd_OB-fold"/>
</dbReference>
<dbReference type="InterPro" id="IPR003593">
    <property type="entry name" value="AAA+_ATPase"/>
</dbReference>
<keyword evidence="1" id="KW-0813">Transport</keyword>
<evidence type="ECO:0000256" key="5">
    <source>
        <dbReference type="ARBA" id="ARBA00022967"/>
    </source>
</evidence>
<dbReference type="GO" id="GO:0008643">
    <property type="term" value="P:carbohydrate transport"/>
    <property type="evidence" value="ECO:0007669"/>
    <property type="project" value="InterPro"/>
</dbReference>
<dbReference type="PROSITE" id="PS50893">
    <property type="entry name" value="ABC_TRANSPORTER_2"/>
    <property type="match status" value="1"/>
</dbReference>